<proteinExistence type="predicted"/>
<dbReference type="PANTHER" id="PTHR33085">
    <property type="entry name" value="OS12G0113100 PROTEIN-RELATED"/>
    <property type="match status" value="1"/>
</dbReference>
<reference evidence="1" key="1">
    <citation type="submission" date="2020-05" db="EMBL/GenBank/DDBJ databases">
        <title>WGS assembly of Panicum virgatum.</title>
        <authorList>
            <person name="Lovell J.T."/>
            <person name="Jenkins J."/>
            <person name="Shu S."/>
            <person name="Juenger T.E."/>
            <person name="Schmutz J."/>
        </authorList>
    </citation>
    <scope>NUCLEOTIDE SEQUENCE</scope>
    <source>
        <strain evidence="1">AP13</strain>
    </source>
</reference>
<dbReference type="PANTHER" id="PTHR33085:SF69">
    <property type="entry name" value="OS07G0234700 PROTEIN"/>
    <property type="match status" value="1"/>
</dbReference>
<sequence>MDDAKFGFGIHKVDIDDADAGDPDGDAPDSLEFGALPRLPKPPVVRIEDQYVERFAVLGSNVIGIGSGLRGSNDRRSNGDTLTFDTKTAELAVLPDLPKGLIGGCVRLAVAVGNRLYVLTDYEDQFCWGGLHCLKLEDDAAADGCPEDEKKPSRSGEDLWSWRDLNFYGPYGYTSTRWFWSGDDPYMLPLSPEGIVAHALYPAGRAFFVSVHCHYVDDHRGRGTFSYDTERGCWSRHGDWELPFIGRAHYDRGLHAWVGLHAQSDGHGEFTPESDGHICACDVPRLDGVTAPGRKLSKEKLFLEDPRRHVDAKLVDMGGGGRFCLVGILTRPGVDREECVGDGDKCVLRLTTFRVEYGGDGELVTADRRPARSFKLSKYHDFARSCYDYWLAFWA</sequence>
<dbReference type="Pfam" id="PF07893">
    <property type="entry name" value="DUF1668"/>
    <property type="match status" value="1"/>
</dbReference>
<name>A0A8T0WIJ1_PANVG</name>
<comment type="caution">
    <text evidence="1">The sequence shown here is derived from an EMBL/GenBank/DDBJ whole genome shotgun (WGS) entry which is preliminary data.</text>
</comment>
<gene>
    <name evidence="1" type="ORF">PVAP13_1NG105700</name>
</gene>
<dbReference type="Proteomes" id="UP000823388">
    <property type="component" value="Chromosome 1N"/>
</dbReference>
<protein>
    <submittedName>
        <fullName evidence="1">Uncharacterized protein</fullName>
    </submittedName>
</protein>
<dbReference type="InterPro" id="IPR012871">
    <property type="entry name" value="DUF1668_ORYSA"/>
</dbReference>
<evidence type="ECO:0000313" key="1">
    <source>
        <dbReference type="EMBL" id="KAG2649381.1"/>
    </source>
</evidence>
<dbReference type="AlphaFoldDB" id="A0A8T0WIJ1"/>
<evidence type="ECO:0000313" key="2">
    <source>
        <dbReference type="Proteomes" id="UP000823388"/>
    </source>
</evidence>
<accession>A0A8T0WIJ1</accession>
<dbReference type="EMBL" id="CM029038">
    <property type="protein sequence ID" value="KAG2649381.1"/>
    <property type="molecule type" value="Genomic_DNA"/>
</dbReference>
<organism evidence="1 2">
    <name type="scientific">Panicum virgatum</name>
    <name type="common">Blackwell switchgrass</name>
    <dbReference type="NCBI Taxonomy" id="38727"/>
    <lineage>
        <taxon>Eukaryota</taxon>
        <taxon>Viridiplantae</taxon>
        <taxon>Streptophyta</taxon>
        <taxon>Embryophyta</taxon>
        <taxon>Tracheophyta</taxon>
        <taxon>Spermatophyta</taxon>
        <taxon>Magnoliopsida</taxon>
        <taxon>Liliopsida</taxon>
        <taxon>Poales</taxon>
        <taxon>Poaceae</taxon>
        <taxon>PACMAD clade</taxon>
        <taxon>Panicoideae</taxon>
        <taxon>Panicodae</taxon>
        <taxon>Paniceae</taxon>
        <taxon>Panicinae</taxon>
        <taxon>Panicum</taxon>
        <taxon>Panicum sect. Hiantes</taxon>
    </lineage>
</organism>
<keyword evidence="2" id="KW-1185">Reference proteome</keyword>